<dbReference type="Pfam" id="PF02465">
    <property type="entry name" value="FliD_N"/>
    <property type="match status" value="1"/>
</dbReference>
<evidence type="ECO:0000256" key="5">
    <source>
        <dbReference type="RuleBase" id="RU362066"/>
    </source>
</evidence>
<feature type="domain" description="Flagellar hook-associated protein 2 N-terminal" evidence="6">
    <location>
        <begin position="11"/>
        <end position="107"/>
    </location>
</feature>
<dbReference type="Pfam" id="PF07195">
    <property type="entry name" value="FliD_C"/>
    <property type="match status" value="1"/>
</dbReference>
<dbReference type="KEGG" id="parq:DSM112329_00037"/>
<gene>
    <name evidence="8" type="primary">fliD</name>
    <name evidence="8" type="ORF">DSM112329_00037</name>
</gene>
<reference evidence="8" key="1">
    <citation type="submission" date="2022-12" db="EMBL/GenBank/DDBJ databases">
        <title>Paraconexibacter alkalitolerans sp. nov. and Baekduia alba sp. nov., isolated from soil and emended description of the genera Paraconexibacter (Chun et al., 2020) and Baekduia (An et al., 2020).</title>
        <authorList>
            <person name="Vieira S."/>
            <person name="Huber K.J."/>
            <person name="Geppert A."/>
            <person name="Wolf J."/>
            <person name="Neumann-Schaal M."/>
            <person name="Muesken M."/>
            <person name="Overmann J."/>
        </authorList>
    </citation>
    <scope>NUCLEOTIDE SEQUENCE</scope>
    <source>
        <strain evidence="8">AEG42_29</strain>
    </source>
</reference>
<dbReference type="InterPro" id="IPR003481">
    <property type="entry name" value="FliD_N"/>
</dbReference>
<keyword evidence="4 5" id="KW-0975">Bacterial flagellum</keyword>
<dbReference type="EMBL" id="CP114014">
    <property type="protein sequence ID" value="XAY03225.1"/>
    <property type="molecule type" value="Genomic_DNA"/>
</dbReference>
<evidence type="ECO:0000256" key="1">
    <source>
        <dbReference type="ARBA" id="ARBA00009764"/>
    </source>
</evidence>
<comment type="subcellular location">
    <subcellularLocation>
        <location evidence="5">Secreted</location>
    </subcellularLocation>
    <subcellularLocation>
        <location evidence="5">Bacterial flagellum</location>
    </subcellularLocation>
</comment>
<keyword evidence="8" id="KW-0282">Flagellum</keyword>
<dbReference type="InterPro" id="IPR040026">
    <property type="entry name" value="FliD"/>
</dbReference>
<dbReference type="AlphaFoldDB" id="A0AAU7ANJ7"/>
<evidence type="ECO:0000256" key="2">
    <source>
        <dbReference type="ARBA" id="ARBA00011255"/>
    </source>
</evidence>
<organism evidence="8">
    <name type="scientific">Paraconexibacter sp. AEG42_29</name>
    <dbReference type="NCBI Taxonomy" id="2997339"/>
    <lineage>
        <taxon>Bacteria</taxon>
        <taxon>Bacillati</taxon>
        <taxon>Actinomycetota</taxon>
        <taxon>Thermoleophilia</taxon>
        <taxon>Solirubrobacterales</taxon>
        <taxon>Paraconexibacteraceae</taxon>
        <taxon>Paraconexibacter</taxon>
    </lineage>
</organism>
<protein>
    <recommendedName>
        <fullName evidence="5">Flagellar hook-associated protein 2</fullName>
        <shortName evidence="5">HAP2</shortName>
    </recommendedName>
    <alternativeName>
        <fullName evidence="5">Flagellar cap protein</fullName>
    </alternativeName>
</protein>
<evidence type="ECO:0000256" key="4">
    <source>
        <dbReference type="ARBA" id="ARBA00023143"/>
    </source>
</evidence>
<dbReference type="InterPro" id="IPR010809">
    <property type="entry name" value="FliD_C"/>
</dbReference>
<evidence type="ECO:0000259" key="6">
    <source>
        <dbReference type="Pfam" id="PF02465"/>
    </source>
</evidence>
<evidence type="ECO:0000256" key="3">
    <source>
        <dbReference type="ARBA" id="ARBA00023054"/>
    </source>
</evidence>
<evidence type="ECO:0000313" key="8">
    <source>
        <dbReference type="EMBL" id="XAY03225.1"/>
    </source>
</evidence>
<keyword evidence="8" id="KW-0969">Cilium</keyword>
<dbReference type="GO" id="GO:0009424">
    <property type="term" value="C:bacterial-type flagellum hook"/>
    <property type="evidence" value="ECO:0007669"/>
    <property type="project" value="UniProtKB-UniRule"/>
</dbReference>
<comment type="function">
    <text evidence="5">Required for morphogenesis and for the elongation of the flagellar filament by facilitating polymerization of the flagellin monomers at the tip of growing filament. Forms a capping structure, which prevents flagellin subunits (transported through the central channel of the flagellum) from leaking out without polymerization at the distal end.</text>
</comment>
<evidence type="ECO:0000259" key="7">
    <source>
        <dbReference type="Pfam" id="PF07195"/>
    </source>
</evidence>
<comment type="subunit">
    <text evidence="2 5">Homopentamer.</text>
</comment>
<comment type="similarity">
    <text evidence="1 5">Belongs to the FliD family.</text>
</comment>
<dbReference type="GO" id="GO:0005576">
    <property type="term" value="C:extracellular region"/>
    <property type="evidence" value="ECO:0007669"/>
    <property type="project" value="UniProtKB-SubCell"/>
</dbReference>
<proteinExistence type="inferred from homology"/>
<name>A0AAU7ANJ7_9ACTN</name>
<dbReference type="RefSeq" id="WP_354699782.1">
    <property type="nucleotide sequence ID" value="NZ_CP114014.1"/>
</dbReference>
<sequence length="445" mass="44364">MAGVQLTGLASGMDTDAIVKQLLAAESTSRTNLVLKQAATQARSDALKDVAAKLSSLKTAATALRSAGTWADVQTIESADSTKVAARTIAGAASGGHTVTVSGLARAAQSTFDYAVPGAAGSITVNGHDVALASGASLDDAVSAINSDEDAGVYAVNVGGRLAISSKTTGAASAATATGSMVSNGTTLAGADSAFTVDGVAYTRSTNVVTDALAGVELTLKGASTGTAVTVSTPGASPESIVNAAKGFVTAYNAVVDAIRQQTTEKRIPTAATTGDARKGSLFNDGGLNSVLSSLRLAISSAVPGVSSSLDQLSELGITTGTSTGGGTLNQDSIAGKLTLDTAVLRTKLDSDPSGVKKLLGGAAGTSGFAQKLEGVLEPLTQAGGVFAERTSSVASSLTSIAGSLTRFDERLASRETQLRRQFAALEVALQRNQDTLAKVTAQFA</sequence>
<dbReference type="PANTHER" id="PTHR30288:SF0">
    <property type="entry name" value="FLAGELLAR HOOK-ASSOCIATED PROTEIN 2"/>
    <property type="match status" value="1"/>
</dbReference>
<dbReference type="GO" id="GO:0009421">
    <property type="term" value="C:bacterial-type flagellum filament cap"/>
    <property type="evidence" value="ECO:0007669"/>
    <property type="project" value="InterPro"/>
</dbReference>
<dbReference type="GO" id="GO:0007155">
    <property type="term" value="P:cell adhesion"/>
    <property type="evidence" value="ECO:0007669"/>
    <property type="project" value="InterPro"/>
</dbReference>
<keyword evidence="8" id="KW-0966">Cell projection</keyword>
<dbReference type="PANTHER" id="PTHR30288">
    <property type="entry name" value="FLAGELLAR CAP/ASSEMBLY PROTEIN FLID"/>
    <property type="match status" value="1"/>
</dbReference>
<accession>A0AAU7ANJ7</accession>
<keyword evidence="5" id="KW-0964">Secreted</keyword>
<keyword evidence="3" id="KW-0175">Coiled coil</keyword>
<dbReference type="GO" id="GO:0071973">
    <property type="term" value="P:bacterial-type flagellum-dependent cell motility"/>
    <property type="evidence" value="ECO:0007669"/>
    <property type="project" value="TreeGrafter"/>
</dbReference>
<feature type="domain" description="Flagellar hook-associated protein 2 C-terminal" evidence="7">
    <location>
        <begin position="190"/>
        <end position="434"/>
    </location>
</feature>